<accession>A0ABR2ZM75</accession>
<dbReference type="Proteomes" id="UP001437256">
    <property type="component" value="Unassembled WGS sequence"/>
</dbReference>
<keyword evidence="1" id="KW-0732">Signal</keyword>
<evidence type="ECO:0000313" key="2">
    <source>
        <dbReference type="EMBL" id="KAL0062299.1"/>
    </source>
</evidence>
<gene>
    <name evidence="2" type="ORF">AAF712_010783</name>
</gene>
<evidence type="ECO:0000256" key="1">
    <source>
        <dbReference type="SAM" id="SignalP"/>
    </source>
</evidence>
<dbReference type="EMBL" id="JBBXMP010000108">
    <property type="protein sequence ID" value="KAL0062299.1"/>
    <property type="molecule type" value="Genomic_DNA"/>
</dbReference>
<proteinExistence type="predicted"/>
<protein>
    <submittedName>
        <fullName evidence="2">Uncharacterized protein</fullName>
    </submittedName>
</protein>
<comment type="caution">
    <text evidence="2">The sequence shown here is derived from an EMBL/GenBank/DDBJ whole genome shotgun (WGS) entry which is preliminary data.</text>
</comment>
<name>A0ABR2ZM75_9AGAR</name>
<sequence length="59" mass="6160">MRTSKTSVIFLCVALAVVTSAAPAKQQHGSLDFRGFITVDGQSDIEGDGCGTCLKKGEN</sequence>
<reference evidence="2 3" key="1">
    <citation type="submission" date="2024-05" db="EMBL/GenBank/DDBJ databases">
        <title>A draft genome resource for the thread blight pathogen Marasmius tenuissimus strain MS-2.</title>
        <authorList>
            <person name="Yulfo-Soto G.E."/>
            <person name="Baruah I.K."/>
            <person name="Amoako-Attah I."/>
            <person name="Bukari Y."/>
            <person name="Meinhardt L.W."/>
            <person name="Bailey B.A."/>
            <person name="Cohen S.P."/>
        </authorList>
    </citation>
    <scope>NUCLEOTIDE SEQUENCE [LARGE SCALE GENOMIC DNA]</scope>
    <source>
        <strain evidence="2 3">MS-2</strain>
    </source>
</reference>
<evidence type="ECO:0000313" key="3">
    <source>
        <dbReference type="Proteomes" id="UP001437256"/>
    </source>
</evidence>
<keyword evidence="3" id="KW-1185">Reference proteome</keyword>
<organism evidence="2 3">
    <name type="scientific">Marasmius tenuissimus</name>
    <dbReference type="NCBI Taxonomy" id="585030"/>
    <lineage>
        <taxon>Eukaryota</taxon>
        <taxon>Fungi</taxon>
        <taxon>Dikarya</taxon>
        <taxon>Basidiomycota</taxon>
        <taxon>Agaricomycotina</taxon>
        <taxon>Agaricomycetes</taxon>
        <taxon>Agaricomycetidae</taxon>
        <taxon>Agaricales</taxon>
        <taxon>Marasmiineae</taxon>
        <taxon>Marasmiaceae</taxon>
        <taxon>Marasmius</taxon>
    </lineage>
</organism>
<feature type="chain" id="PRO_5045483252" evidence="1">
    <location>
        <begin position="22"/>
        <end position="59"/>
    </location>
</feature>
<feature type="signal peptide" evidence="1">
    <location>
        <begin position="1"/>
        <end position="21"/>
    </location>
</feature>